<keyword evidence="4" id="KW-0233">DNA recombination</keyword>
<dbReference type="Pfam" id="PF00589">
    <property type="entry name" value="Phage_integrase"/>
    <property type="match status" value="1"/>
</dbReference>
<evidence type="ECO:0000259" key="6">
    <source>
        <dbReference type="PROSITE" id="PS51898"/>
    </source>
</evidence>
<feature type="domain" description="Tyr recombinase" evidence="6">
    <location>
        <begin position="271"/>
        <end position="448"/>
    </location>
</feature>
<feature type="domain" description="Core-binding (CB)" evidence="7">
    <location>
        <begin position="171"/>
        <end position="254"/>
    </location>
</feature>
<evidence type="ECO:0000313" key="9">
    <source>
        <dbReference type="Proteomes" id="UP000321935"/>
    </source>
</evidence>
<dbReference type="GO" id="GO:0006310">
    <property type="term" value="P:DNA recombination"/>
    <property type="evidence" value="ECO:0007669"/>
    <property type="project" value="UniProtKB-KW"/>
</dbReference>
<evidence type="ECO:0000256" key="5">
    <source>
        <dbReference type="PROSITE-ProRule" id="PRU01248"/>
    </source>
</evidence>
<dbReference type="InterPro" id="IPR011010">
    <property type="entry name" value="DNA_brk_join_enz"/>
</dbReference>
<comment type="caution">
    <text evidence="8">The sequence shown here is derived from an EMBL/GenBank/DDBJ whole genome shotgun (WGS) entry which is preliminary data.</text>
</comment>
<dbReference type="AlphaFoldDB" id="A0A5C7AAZ4"/>
<evidence type="ECO:0000259" key="7">
    <source>
        <dbReference type="PROSITE" id="PS51900"/>
    </source>
</evidence>
<reference evidence="8 9" key="1">
    <citation type="submission" date="2019-08" db="EMBL/GenBank/DDBJ databases">
        <title>Genomes sequence of Algoriphagus aquimarinus ACAM450.</title>
        <authorList>
            <person name="Bowman J.P."/>
        </authorList>
    </citation>
    <scope>NUCLEOTIDE SEQUENCE [LARGE SCALE GENOMIC DNA]</scope>
    <source>
        <strain evidence="8 9">ACAM 450</strain>
    </source>
</reference>
<dbReference type="EMBL" id="VORW01000035">
    <property type="protein sequence ID" value="TXE02005.1"/>
    <property type="molecule type" value="Genomic_DNA"/>
</dbReference>
<dbReference type="GO" id="GO:0015074">
    <property type="term" value="P:DNA integration"/>
    <property type="evidence" value="ECO:0007669"/>
    <property type="project" value="UniProtKB-KW"/>
</dbReference>
<dbReference type="PROSITE" id="PS51900">
    <property type="entry name" value="CB"/>
    <property type="match status" value="1"/>
</dbReference>
<sequence length="455" mass="53103">MHSTTVEIRVAGRKILLKMPKNEADIRFVKGITYARWNQSLFVWELPHYPGNLEKLISYFGDRISVIQKEESIQTNNTVKPIISNNEILAVQTPTKRIKLIFGFVPELIKHIKTIPYARWDTKNKWWTIPYSEQFLEEIKREATRLNLVFSYEIETPKKPGIDKLSSKDVAFYKTCPKTYLDKLAELRYSVNTVKTYVPLFEEFINHFPKEDLDSLNDHHVTEFSRFLVTERKVSTSYQNQAINAIKFYFEKVLGGKRKLYFVERPRQEQSLPTVCSVEEIQQILSTIKNLKHKAILSTIYSAGLRISELINLPIHAIDSDRMQIHIENAKGNKDRYTILSTKLLELLRLYFKKERPHYWLFEGMGSTKAKPIQYSDRSIQQILKKALSQTKITKHVTVHTLRHSFATHLLENGTDLRYIQSLLGHSNSKTTEVYTHITTKGFNQIISPLDKLDI</sequence>
<keyword evidence="3 5" id="KW-0238">DNA-binding</keyword>
<dbReference type="PROSITE" id="PS51898">
    <property type="entry name" value="TYR_RECOMBINASE"/>
    <property type="match status" value="1"/>
</dbReference>
<dbReference type="InterPro" id="IPR050090">
    <property type="entry name" value="Tyrosine_recombinase_XerCD"/>
</dbReference>
<evidence type="ECO:0000256" key="1">
    <source>
        <dbReference type="ARBA" id="ARBA00008857"/>
    </source>
</evidence>
<gene>
    <name evidence="8" type="ORF">ESV85_21725</name>
</gene>
<dbReference type="SUPFAM" id="SSF56349">
    <property type="entry name" value="DNA breaking-rejoining enzymes"/>
    <property type="match status" value="1"/>
</dbReference>
<dbReference type="InterPro" id="IPR004107">
    <property type="entry name" value="Integrase_SAM-like_N"/>
</dbReference>
<comment type="similarity">
    <text evidence="1">Belongs to the 'phage' integrase family.</text>
</comment>
<dbReference type="Proteomes" id="UP000321935">
    <property type="component" value="Unassembled WGS sequence"/>
</dbReference>
<dbReference type="PANTHER" id="PTHR30349">
    <property type="entry name" value="PHAGE INTEGRASE-RELATED"/>
    <property type="match status" value="1"/>
</dbReference>
<name>A0A5C7AAZ4_9BACT</name>
<dbReference type="Pfam" id="PF13495">
    <property type="entry name" value="Phage_int_SAM_4"/>
    <property type="match status" value="1"/>
</dbReference>
<protein>
    <submittedName>
        <fullName evidence="8">Tyrosine-type recombinase/integrase</fullName>
    </submittedName>
</protein>
<evidence type="ECO:0000313" key="8">
    <source>
        <dbReference type="EMBL" id="TXE02005.1"/>
    </source>
</evidence>
<evidence type="ECO:0000256" key="2">
    <source>
        <dbReference type="ARBA" id="ARBA00022908"/>
    </source>
</evidence>
<dbReference type="InterPro" id="IPR002104">
    <property type="entry name" value="Integrase_catalytic"/>
</dbReference>
<dbReference type="OrthoDB" id="9801717at2"/>
<dbReference type="InterPro" id="IPR010998">
    <property type="entry name" value="Integrase_recombinase_N"/>
</dbReference>
<accession>A0A5C7AAZ4</accession>
<dbReference type="RefSeq" id="WP_146921398.1">
    <property type="nucleotide sequence ID" value="NZ_VORW01000035.1"/>
</dbReference>
<dbReference type="Gene3D" id="1.10.443.10">
    <property type="entry name" value="Intergrase catalytic core"/>
    <property type="match status" value="1"/>
</dbReference>
<evidence type="ECO:0000256" key="4">
    <source>
        <dbReference type="ARBA" id="ARBA00023172"/>
    </source>
</evidence>
<organism evidence="8 9">
    <name type="scientific">Algoriphagus aquimarinus</name>
    <dbReference type="NCBI Taxonomy" id="237018"/>
    <lineage>
        <taxon>Bacteria</taxon>
        <taxon>Pseudomonadati</taxon>
        <taxon>Bacteroidota</taxon>
        <taxon>Cytophagia</taxon>
        <taxon>Cytophagales</taxon>
        <taxon>Cyclobacteriaceae</taxon>
        <taxon>Algoriphagus</taxon>
    </lineage>
</organism>
<dbReference type="InterPro" id="IPR044068">
    <property type="entry name" value="CB"/>
</dbReference>
<keyword evidence="2" id="KW-0229">DNA integration</keyword>
<dbReference type="GO" id="GO:0003677">
    <property type="term" value="F:DNA binding"/>
    <property type="evidence" value="ECO:0007669"/>
    <property type="project" value="UniProtKB-UniRule"/>
</dbReference>
<proteinExistence type="inferred from homology"/>
<dbReference type="PANTHER" id="PTHR30349:SF64">
    <property type="entry name" value="PROPHAGE INTEGRASE INTD-RELATED"/>
    <property type="match status" value="1"/>
</dbReference>
<evidence type="ECO:0000256" key="3">
    <source>
        <dbReference type="ARBA" id="ARBA00023125"/>
    </source>
</evidence>
<dbReference type="InterPro" id="IPR013762">
    <property type="entry name" value="Integrase-like_cat_sf"/>
</dbReference>
<dbReference type="Gene3D" id="1.10.150.130">
    <property type="match status" value="1"/>
</dbReference>